<organism evidence="1 2">
    <name type="scientific">Rothia mucilaginosa M508</name>
    <dbReference type="NCBI Taxonomy" id="563033"/>
    <lineage>
        <taxon>Bacteria</taxon>
        <taxon>Bacillati</taxon>
        <taxon>Actinomycetota</taxon>
        <taxon>Actinomycetes</taxon>
        <taxon>Micrococcales</taxon>
        <taxon>Micrococcaceae</taxon>
        <taxon>Rothia</taxon>
    </lineage>
</organism>
<dbReference type="HOGENOM" id="CLU_3103418_0_0_11"/>
<protein>
    <submittedName>
        <fullName evidence="1">Uncharacterized protein</fullName>
    </submittedName>
</protein>
<reference evidence="1 2" key="1">
    <citation type="submission" date="2011-08" db="EMBL/GenBank/DDBJ databases">
        <title>The Genome Sequence of Rothia mucilaginosa M508.</title>
        <authorList>
            <consortium name="The Broad Institute Genome Sequencing Platform"/>
            <consortium name="The Broad Institute Genome Sequencing Center for Infectious Disease"/>
            <person name="Earl A."/>
            <person name="Ward D."/>
            <person name="Feldgarden M."/>
            <person name="Gevers D."/>
            <person name="Sibley C.D."/>
            <person name="Field T.R."/>
            <person name="Grinwis M."/>
            <person name="Eshaghurshan C.S."/>
            <person name="Surette M.G."/>
            <person name="Young S.K."/>
            <person name="Zeng Q."/>
            <person name="Gargeya S."/>
            <person name="Fitzgerald M."/>
            <person name="Haas B."/>
            <person name="Abouelleil A."/>
            <person name="Alvarado L."/>
            <person name="Arachchi H.M."/>
            <person name="Berlin A."/>
            <person name="Brown A."/>
            <person name="Chapman S.B."/>
            <person name="Chen Z."/>
            <person name="Dunbar C."/>
            <person name="Freedman E."/>
            <person name="Gearin G."/>
            <person name="Gellesch M."/>
            <person name="Goldberg J."/>
            <person name="Griggs A."/>
            <person name="Gujja S."/>
            <person name="Heiman D."/>
            <person name="Howarth C."/>
            <person name="Larson L."/>
            <person name="Lui A."/>
            <person name="MacDonald P.J.P."/>
            <person name="Montmayeur A."/>
            <person name="Murphy C."/>
            <person name="Neiman D."/>
            <person name="Pearson M."/>
            <person name="Priest M."/>
            <person name="Roberts A."/>
            <person name="Saif S."/>
            <person name="Shea T."/>
            <person name="Shenoy N."/>
            <person name="Sisk P."/>
            <person name="Stolte C."/>
            <person name="Sykes S."/>
            <person name="Wortman J."/>
            <person name="Nusbaum C."/>
            <person name="Birren B."/>
        </authorList>
    </citation>
    <scope>NUCLEOTIDE SEQUENCE [LARGE SCALE GENOMIC DNA]</scope>
    <source>
        <strain evidence="1 2">M508</strain>
    </source>
</reference>
<gene>
    <name evidence="1" type="ORF">HMPREF0737_01482</name>
</gene>
<comment type="caution">
    <text evidence="1">The sequence shown here is derived from an EMBL/GenBank/DDBJ whole genome shotgun (WGS) entry which is preliminary data.</text>
</comment>
<dbReference type="PATRIC" id="fig|563033.4.peg.1479"/>
<proteinExistence type="predicted"/>
<accession>G5ET72</accession>
<dbReference type="EMBL" id="ACSB01000011">
    <property type="protein sequence ID" value="EHB87658.1"/>
    <property type="molecule type" value="Genomic_DNA"/>
</dbReference>
<evidence type="ECO:0000313" key="2">
    <source>
        <dbReference type="Proteomes" id="UP000004897"/>
    </source>
</evidence>
<dbReference type="Proteomes" id="UP000004897">
    <property type="component" value="Unassembled WGS sequence"/>
</dbReference>
<evidence type="ECO:0000313" key="1">
    <source>
        <dbReference type="EMBL" id="EHB87658.1"/>
    </source>
</evidence>
<dbReference type="AlphaFoldDB" id="G5ET72"/>
<sequence>MRTTDEMGGMDHGVGPMEIRHVGEFLEVKVQGKEPRIRAQKVAEATGTVEG</sequence>
<name>G5ET72_9MICC</name>